<dbReference type="GO" id="GO:0032259">
    <property type="term" value="P:methylation"/>
    <property type="evidence" value="ECO:0007669"/>
    <property type="project" value="UniProtKB-KW"/>
</dbReference>
<evidence type="ECO:0000313" key="8">
    <source>
        <dbReference type="Proteomes" id="UP000827609"/>
    </source>
</evidence>
<keyword evidence="4" id="KW-0808">Transferase</keyword>
<dbReference type="InterPro" id="IPR023095">
    <property type="entry name" value="Ade_MeTrfase_dom_2"/>
</dbReference>
<dbReference type="GO" id="GO:0009307">
    <property type="term" value="P:DNA restriction-modification system"/>
    <property type="evidence" value="ECO:0007669"/>
    <property type="project" value="InterPro"/>
</dbReference>
<evidence type="ECO:0000256" key="6">
    <source>
        <dbReference type="ARBA" id="ARBA00047942"/>
    </source>
</evidence>
<protein>
    <recommendedName>
        <fullName evidence="2">site-specific DNA-methyltransferase (adenine-specific)</fullName>
        <ecNumber evidence="2">2.1.1.72</ecNumber>
    </recommendedName>
</protein>
<dbReference type="Pfam" id="PF02086">
    <property type="entry name" value="MethyltransfD12"/>
    <property type="match status" value="1"/>
</dbReference>
<gene>
    <name evidence="7" type="ORF">pEaSNUABM7_00029</name>
</gene>
<dbReference type="EC" id="2.1.1.72" evidence="2"/>
<reference evidence="7" key="1">
    <citation type="submission" date="2021-06" db="EMBL/GenBank/DDBJ databases">
        <title>Complete genome sequence of Erwinia phage pEa_SNUABM_7.</title>
        <authorList>
            <person name="Kim S.G."/>
            <person name="Park S.C."/>
        </authorList>
    </citation>
    <scope>NUCLEOTIDE SEQUENCE</scope>
</reference>
<keyword evidence="3" id="KW-0489">Methyltransferase</keyword>
<evidence type="ECO:0000256" key="2">
    <source>
        <dbReference type="ARBA" id="ARBA00011900"/>
    </source>
</evidence>
<dbReference type="Proteomes" id="UP000827609">
    <property type="component" value="Segment"/>
</dbReference>
<name>A0AAE7WTC7_9CAUD</name>
<dbReference type="GO" id="GO:0006298">
    <property type="term" value="P:mismatch repair"/>
    <property type="evidence" value="ECO:0007669"/>
    <property type="project" value="TreeGrafter"/>
</dbReference>
<dbReference type="PIRSF" id="PIRSF000398">
    <property type="entry name" value="M_m6A_EcoRV"/>
    <property type="match status" value="1"/>
</dbReference>
<dbReference type="PANTHER" id="PTHR30481:SF3">
    <property type="entry name" value="DNA ADENINE METHYLASE"/>
    <property type="match status" value="1"/>
</dbReference>
<dbReference type="InterPro" id="IPR012263">
    <property type="entry name" value="M_m6A_EcoRV"/>
</dbReference>
<dbReference type="Gene3D" id="1.10.1020.10">
    <property type="entry name" value="Adenine-specific Methyltransferase, Domain 2"/>
    <property type="match status" value="1"/>
</dbReference>
<dbReference type="SUPFAM" id="SSF53335">
    <property type="entry name" value="S-adenosyl-L-methionine-dependent methyltransferases"/>
    <property type="match status" value="1"/>
</dbReference>
<dbReference type="InterPro" id="IPR029063">
    <property type="entry name" value="SAM-dependent_MTases_sf"/>
</dbReference>
<accession>A0AAE7WTC7</accession>
<evidence type="ECO:0000256" key="1">
    <source>
        <dbReference type="ARBA" id="ARBA00006594"/>
    </source>
</evidence>
<dbReference type="GO" id="GO:0043565">
    <property type="term" value="F:sequence-specific DNA binding"/>
    <property type="evidence" value="ECO:0007669"/>
    <property type="project" value="TreeGrafter"/>
</dbReference>
<evidence type="ECO:0000256" key="5">
    <source>
        <dbReference type="ARBA" id="ARBA00022691"/>
    </source>
</evidence>
<proteinExistence type="inferred from homology"/>
<keyword evidence="8" id="KW-1185">Reference proteome</keyword>
<organism evidence="7 8">
    <name type="scientific">Erwinia phage pEa_SNUABM_7</name>
    <dbReference type="NCBI Taxonomy" id="2866695"/>
    <lineage>
        <taxon>Viruses</taxon>
        <taxon>Duplodnaviria</taxon>
        <taxon>Heunggongvirae</taxon>
        <taxon>Uroviricota</taxon>
        <taxon>Caudoviricetes</taxon>
        <taxon>Snuvirus</taxon>
        <taxon>Snuvirus SNUABM7</taxon>
    </lineage>
</organism>
<dbReference type="InterPro" id="IPR012327">
    <property type="entry name" value="MeTrfase_D12"/>
</dbReference>
<dbReference type="PANTHER" id="PTHR30481">
    <property type="entry name" value="DNA ADENINE METHYLASE"/>
    <property type="match status" value="1"/>
</dbReference>
<evidence type="ECO:0000313" key="7">
    <source>
        <dbReference type="EMBL" id="QYW04697.1"/>
    </source>
</evidence>
<evidence type="ECO:0000256" key="4">
    <source>
        <dbReference type="ARBA" id="ARBA00022679"/>
    </source>
</evidence>
<dbReference type="GO" id="GO:0009007">
    <property type="term" value="F:site-specific DNA-methyltransferase (adenine-specific) activity"/>
    <property type="evidence" value="ECO:0007669"/>
    <property type="project" value="UniProtKB-EC"/>
</dbReference>
<dbReference type="EMBL" id="MZ475896">
    <property type="protein sequence ID" value="QYW04697.1"/>
    <property type="molecule type" value="Genomic_DNA"/>
</dbReference>
<dbReference type="GO" id="GO:1904047">
    <property type="term" value="F:S-adenosyl-L-methionine binding"/>
    <property type="evidence" value="ECO:0007669"/>
    <property type="project" value="TreeGrafter"/>
</dbReference>
<keyword evidence="5" id="KW-0949">S-adenosyl-L-methionine</keyword>
<comment type="similarity">
    <text evidence="1">Belongs to the N(4)/N(6)-methyltransferase family.</text>
</comment>
<dbReference type="Gene3D" id="3.40.50.150">
    <property type="entry name" value="Vaccinia Virus protein VP39"/>
    <property type="match status" value="1"/>
</dbReference>
<evidence type="ECO:0000256" key="3">
    <source>
        <dbReference type="ARBA" id="ARBA00022603"/>
    </source>
</evidence>
<dbReference type="PRINTS" id="PR00505">
    <property type="entry name" value="D12N6MTFRASE"/>
</dbReference>
<sequence length="279" mass="32640">MILTSPIRYQGNKRTLMPLILEHAPVKDCVRMIDAFGGSGTVALNMPHKFRIYNELSTPVFEIVQLLAHQDPKKTLGQIKRIVKRFCLTNSSQDNYDMFRAYVQKKPSPLHHYIAHRHARSNMLRFNQKGIYNVPFGERGLIGKFDQLEQELVQFHERMQNTHITNMRYNMLLKSVSKHIGPNTFIYFDPPYLASGAMQYGKWTEHNERNLLSVLEYLNRQGCPWMLSNVLQHRHHTNDLLKRWLKKHATTVIYPDKSYSMANSHSDSHSTIEILAMNY</sequence>
<comment type="catalytic activity">
    <reaction evidence="6">
        <text>a 2'-deoxyadenosine in DNA + S-adenosyl-L-methionine = an N(6)-methyl-2'-deoxyadenosine in DNA + S-adenosyl-L-homocysteine + H(+)</text>
        <dbReference type="Rhea" id="RHEA:15197"/>
        <dbReference type="Rhea" id="RHEA-COMP:12418"/>
        <dbReference type="Rhea" id="RHEA-COMP:12419"/>
        <dbReference type="ChEBI" id="CHEBI:15378"/>
        <dbReference type="ChEBI" id="CHEBI:57856"/>
        <dbReference type="ChEBI" id="CHEBI:59789"/>
        <dbReference type="ChEBI" id="CHEBI:90615"/>
        <dbReference type="ChEBI" id="CHEBI:90616"/>
        <dbReference type="EC" id="2.1.1.72"/>
    </reaction>
</comment>